<keyword evidence="2" id="KW-1185">Reference proteome</keyword>
<dbReference type="Proteomes" id="UP001159363">
    <property type="component" value="Chromosome X"/>
</dbReference>
<protein>
    <submittedName>
        <fullName evidence="1">Uncharacterized protein</fullName>
    </submittedName>
</protein>
<reference evidence="1 2" key="1">
    <citation type="submission" date="2023-02" db="EMBL/GenBank/DDBJ databases">
        <title>LHISI_Scaffold_Assembly.</title>
        <authorList>
            <person name="Stuart O.P."/>
            <person name="Cleave R."/>
            <person name="Magrath M.J.L."/>
            <person name="Mikheyev A.S."/>
        </authorList>
    </citation>
    <scope>NUCLEOTIDE SEQUENCE [LARGE SCALE GENOMIC DNA]</scope>
    <source>
        <strain evidence="1">Daus_M_001</strain>
        <tissue evidence="1">Leg muscle</tissue>
    </source>
</reference>
<gene>
    <name evidence="1" type="ORF">PR048_012693</name>
</gene>
<sequence length="366" mass="42484">MVQCQVVATCVGECQAGHRPAIQEVSCIIATKVYPLNPDGQKNVNVLRQQFPYFQQRILQFVRHRDQLIDKYLSQRQGAWIEEKKRTQAIILLRLDSLPEEEQGLLAEKLRNKEVNSIQEQNQMIMVLLRAHCETKQARHVHDTPENRSEFLNQYLGGSTIFMKAKRSLTSSFDQLLKRKGPRDDYGPIVKEISLPMNATLCKDVGLEDDVHKISWIDRILMACSHLEAQRTPEQQSFIDVINDDRSMGTRREATKWRYPLTWETEWGRSVNRNQCSQIRGWQADSPYWCRATRSGEGRLTKRGPYDGQTSWQESTEQRAYYHFGGHVHSYMRIVFPGEHGVFQHDMHLATRLEVTARGLKSTIKT</sequence>
<accession>A0ABQ9HQ54</accession>
<organism evidence="1 2">
    <name type="scientific">Dryococelus australis</name>
    <dbReference type="NCBI Taxonomy" id="614101"/>
    <lineage>
        <taxon>Eukaryota</taxon>
        <taxon>Metazoa</taxon>
        <taxon>Ecdysozoa</taxon>
        <taxon>Arthropoda</taxon>
        <taxon>Hexapoda</taxon>
        <taxon>Insecta</taxon>
        <taxon>Pterygota</taxon>
        <taxon>Neoptera</taxon>
        <taxon>Polyneoptera</taxon>
        <taxon>Phasmatodea</taxon>
        <taxon>Verophasmatodea</taxon>
        <taxon>Anareolatae</taxon>
        <taxon>Phasmatidae</taxon>
        <taxon>Eurycanthinae</taxon>
        <taxon>Dryococelus</taxon>
    </lineage>
</organism>
<dbReference type="EMBL" id="JARBHB010000004">
    <property type="protein sequence ID" value="KAJ8886482.1"/>
    <property type="molecule type" value="Genomic_DNA"/>
</dbReference>
<evidence type="ECO:0000313" key="1">
    <source>
        <dbReference type="EMBL" id="KAJ8886482.1"/>
    </source>
</evidence>
<evidence type="ECO:0000313" key="2">
    <source>
        <dbReference type="Proteomes" id="UP001159363"/>
    </source>
</evidence>
<name>A0ABQ9HQ54_9NEOP</name>
<proteinExistence type="predicted"/>
<comment type="caution">
    <text evidence="1">The sequence shown here is derived from an EMBL/GenBank/DDBJ whole genome shotgun (WGS) entry which is preliminary data.</text>
</comment>